<dbReference type="Gene3D" id="3.20.20.80">
    <property type="entry name" value="Glycosidases"/>
    <property type="match status" value="1"/>
</dbReference>
<dbReference type="InterPro" id="IPR045857">
    <property type="entry name" value="O16G_dom_2"/>
</dbReference>
<dbReference type="InterPro" id="IPR006047">
    <property type="entry name" value="GH13_cat_dom"/>
</dbReference>
<evidence type="ECO:0000259" key="4">
    <source>
        <dbReference type="SMART" id="SM00642"/>
    </source>
</evidence>
<dbReference type="InterPro" id="IPR032091">
    <property type="entry name" value="Malt_amylase-like_C"/>
</dbReference>
<protein>
    <submittedName>
        <fullName evidence="5">Alpha-glycosidase</fullName>
    </submittedName>
</protein>
<keyword evidence="3 5" id="KW-0326">Glycosidase</keyword>
<organism evidence="5 6">
    <name type="scientific">Paenibacillus elgii</name>
    <dbReference type="NCBI Taxonomy" id="189691"/>
    <lineage>
        <taxon>Bacteria</taxon>
        <taxon>Bacillati</taxon>
        <taxon>Bacillota</taxon>
        <taxon>Bacilli</taxon>
        <taxon>Bacillales</taxon>
        <taxon>Paenibacillaceae</taxon>
        <taxon>Paenibacillus</taxon>
    </lineage>
</organism>
<dbReference type="Gene3D" id="2.60.40.10">
    <property type="entry name" value="Immunoglobulins"/>
    <property type="match status" value="1"/>
</dbReference>
<dbReference type="InterPro" id="IPR013783">
    <property type="entry name" value="Ig-like_fold"/>
</dbReference>
<proteinExistence type="inferred from homology"/>
<feature type="domain" description="Glycosyl hydrolase family 13 catalytic" evidence="4">
    <location>
        <begin position="135"/>
        <end position="493"/>
    </location>
</feature>
<name>A0A165QJD8_9BACL</name>
<dbReference type="Gene3D" id="3.90.400.10">
    <property type="entry name" value="Oligo-1,6-glucosidase, Domain 2"/>
    <property type="match status" value="1"/>
</dbReference>
<dbReference type="CDD" id="cd11338">
    <property type="entry name" value="AmyAc_CMD"/>
    <property type="match status" value="1"/>
</dbReference>
<dbReference type="AlphaFoldDB" id="A0A165QJD8"/>
<sequence length="581" mass="66743">MLLEAIYHRPKSNWAYAYDERTIHLRLRSKRDDVERAALIVGDKYAWDRTVEEIPMTKWISDSLFDYWHVSVQPPLRRMKYAFRLEAGNEAVWFVETGISNEEPKDSIKMFDFPFLNPADVFTPPAWVKDAAFYQIFPERFANGDPGNDPVAVEPWGGEPTPKNYFGGDLQGVIDHLDHLSELGVNAIYFNPIFKATTNHKYDTADYMTVDPHFGTNETLKQLVKACHERGIRVLLDAVFNHCGHTFPPFLDVKEKGADSRYADWFHVREWPLDVKDGIPTYDTFAYEPIMPKLNTEHPEVKEYLLNVARYWIEEMDIDGWRLDVANEVDHRFWREFRDVVKKAKPDAYILGEIMHDSMPWLMGDQFDAVMNYPLTNIINEFAAKKERDGASFANALGALLASYPQQANEAAFNLLGSHDTVRLLTLCDEDKQRMKLATLLQFTLTGTPCVYYGDEIGLTGGYDPGCRKCMEWDEAKQDRELFAFFRQVIALRKQYEALRTGDLTFLFAQENDMRLAYERSLGSDRLIVAANAGAEADTLALPVTSRHWRDLLTEEDLIADNGELHLCLPANGFRLLLAQS</sequence>
<reference evidence="6" key="1">
    <citation type="submission" date="2016-01" db="EMBL/GenBank/DDBJ databases">
        <title>Draft genome of Chromobacterium sp. F49.</title>
        <authorList>
            <person name="Hong K.W."/>
        </authorList>
    </citation>
    <scope>NUCLEOTIDE SEQUENCE [LARGE SCALE GENOMIC DNA]</scope>
    <source>
        <strain evidence="6">M63</strain>
    </source>
</reference>
<evidence type="ECO:0000313" key="5">
    <source>
        <dbReference type="EMBL" id="KZE75262.1"/>
    </source>
</evidence>
<dbReference type="InterPro" id="IPR004185">
    <property type="entry name" value="Glyco_hydro_13_lg-like_dom"/>
</dbReference>
<dbReference type="SUPFAM" id="SSF51445">
    <property type="entry name" value="(Trans)glycosidases"/>
    <property type="match status" value="1"/>
</dbReference>
<dbReference type="Proteomes" id="UP000076563">
    <property type="component" value="Unassembled WGS sequence"/>
</dbReference>
<dbReference type="STRING" id="1007103.GCA_000213315_04163"/>
<dbReference type="GO" id="GO:0004553">
    <property type="term" value="F:hydrolase activity, hydrolyzing O-glycosyl compounds"/>
    <property type="evidence" value="ECO:0007669"/>
    <property type="project" value="InterPro"/>
</dbReference>
<dbReference type="RefSeq" id="WP_063184917.1">
    <property type="nucleotide sequence ID" value="NZ_LQRA01000073.1"/>
</dbReference>
<dbReference type="InterPro" id="IPR013780">
    <property type="entry name" value="Glyco_hydro_b"/>
</dbReference>
<dbReference type="Pfam" id="PF00128">
    <property type="entry name" value="Alpha-amylase"/>
    <property type="match status" value="1"/>
</dbReference>
<dbReference type="Pfam" id="PF16657">
    <property type="entry name" value="Malt_amylase_C"/>
    <property type="match status" value="1"/>
</dbReference>
<keyword evidence="2" id="KW-0378">Hydrolase</keyword>
<gene>
    <name evidence="5" type="ORF">AV654_27090</name>
</gene>
<dbReference type="EMBL" id="LQRA01000073">
    <property type="protein sequence ID" value="KZE75262.1"/>
    <property type="molecule type" value="Genomic_DNA"/>
</dbReference>
<evidence type="ECO:0000256" key="1">
    <source>
        <dbReference type="ARBA" id="ARBA00008061"/>
    </source>
</evidence>
<evidence type="ECO:0000313" key="6">
    <source>
        <dbReference type="Proteomes" id="UP000076563"/>
    </source>
</evidence>
<dbReference type="Gene3D" id="2.60.40.1180">
    <property type="entry name" value="Golgi alpha-mannosidase II"/>
    <property type="match status" value="1"/>
</dbReference>
<dbReference type="InterPro" id="IPR017853">
    <property type="entry name" value="GH"/>
</dbReference>
<accession>A0A165QJD8</accession>
<dbReference type="SMART" id="SM00642">
    <property type="entry name" value="Aamy"/>
    <property type="match status" value="1"/>
</dbReference>
<comment type="caution">
    <text evidence="5">The sequence shown here is derived from an EMBL/GenBank/DDBJ whole genome shotgun (WGS) entry which is preliminary data.</text>
</comment>
<dbReference type="PANTHER" id="PTHR10357:SF210">
    <property type="entry name" value="MALTODEXTRIN GLUCOSIDASE"/>
    <property type="match status" value="1"/>
</dbReference>
<comment type="similarity">
    <text evidence="1">Belongs to the glycosyl hydrolase 13 family.</text>
</comment>
<dbReference type="CDD" id="cd02857">
    <property type="entry name" value="E_set_CDase_PDE_N"/>
    <property type="match status" value="1"/>
</dbReference>
<evidence type="ECO:0000256" key="2">
    <source>
        <dbReference type="ARBA" id="ARBA00022801"/>
    </source>
</evidence>
<keyword evidence="6" id="KW-1185">Reference proteome</keyword>
<dbReference type="GO" id="GO:0005975">
    <property type="term" value="P:carbohydrate metabolic process"/>
    <property type="evidence" value="ECO:0007669"/>
    <property type="project" value="InterPro"/>
</dbReference>
<dbReference type="PANTHER" id="PTHR10357">
    <property type="entry name" value="ALPHA-AMYLASE FAMILY MEMBER"/>
    <property type="match status" value="1"/>
</dbReference>
<evidence type="ECO:0000256" key="3">
    <source>
        <dbReference type="ARBA" id="ARBA00023295"/>
    </source>
</evidence>
<dbReference type="eggNOG" id="COG0366">
    <property type="taxonomic scope" value="Bacteria"/>
</dbReference>
<dbReference type="SUPFAM" id="SSF51011">
    <property type="entry name" value="Glycosyl hydrolase domain"/>
    <property type="match status" value="1"/>
</dbReference>
<dbReference type="OrthoDB" id="9805159at2"/>
<dbReference type="Pfam" id="PF02903">
    <property type="entry name" value="Alpha-amylase_N"/>
    <property type="match status" value="1"/>
</dbReference>